<dbReference type="Pfam" id="PF03184">
    <property type="entry name" value="DDE_1"/>
    <property type="match status" value="1"/>
</dbReference>
<comment type="subcellular location">
    <subcellularLocation>
        <location evidence="1">Nucleus</location>
    </subcellularLocation>
</comment>
<evidence type="ECO:0000259" key="3">
    <source>
        <dbReference type="PROSITE" id="PS51253"/>
    </source>
</evidence>
<dbReference type="GO" id="GO:0005634">
    <property type="term" value="C:nucleus"/>
    <property type="evidence" value="ECO:0007669"/>
    <property type="project" value="UniProtKB-SubCell"/>
</dbReference>
<dbReference type="InterPro" id="IPR009057">
    <property type="entry name" value="Homeodomain-like_sf"/>
</dbReference>
<dbReference type="InterPro" id="IPR004875">
    <property type="entry name" value="DDE_SF_endonuclease_dom"/>
</dbReference>
<dbReference type="AlphaFoldDB" id="A0A4Y2C6G9"/>
<dbReference type="Pfam" id="PF03221">
    <property type="entry name" value="HTH_Tnp_Tc5"/>
    <property type="match status" value="1"/>
</dbReference>
<evidence type="ECO:0000313" key="5">
    <source>
        <dbReference type="Proteomes" id="UP000499080"/>
    </source>
</evidence>
<evidence type="ECO:0000313" key="4">
    <source>
        <dbReference type="EMBL" id="GBL99789.1"/>
    </source>
</evidence>
<dbReference type="SMART" id="SM00674">
    <property type="entry name" value="CENPB"/>
    <property type="match status" value="1"/>
</dbReference>
<evidence type="ECO:0000256" key="1">
    <source>
        <dbReference type="ARBA" id="ARBA00004123"/>
    </source>
</evidence>
<reference evidence="4 5" key="1">
    <citation type="journal article" date="2019" name="Sci. Rep.">
        <title>Orb-weaving spider Araneus ventricosus genome elucidates the spidroin gene catalogue.</title>
        <authorList>
            <person name="Kono N."/>
            <person name="Nakamura H."/>
            <person name="Ohtoshi R."/>
            <person name="Moran D.A.P."/>
            <person name="Shinohara A."/>
            <person name="Yoshida Y."/>
            <person name="Fujiwara M."/>
            <person name="Mori M."/>
            <person name="Tomita M."/>
            <person name="Arakawa K."/>
        </authorList>
    </citation>
    <scope>NUCLEOTIDE SEQUENCE [LARGE SCALE GENOMIC DNA]</scope>
</reference>
<evidence type="ECO:0000256" key="2">
    <source>
        <dbReference type="ARBA" id="ARBA00023125"/>
    </source>
</evidence>
<dbReference type="OrthoDB" id="6431703at2759"/>
<accession>A0A4Y2C6G9</accession>
<dbReference type="PANTHER" id="PTHR19303:SF73">
    <property type="entry name" value="PROTEIN PDC2"/>
    <property type="match status" value="1"/>
</dbReference>
<dbReference type="InterPro" id="IPR006600">
    <property type="entry name" value="HTH_CenpB_DNA-bd_dom"/>
</dbReference>
<dbReference type="Gene3D" id="1.10.10.60">
    <property type="entry name" value="Homeodomain-like"/>
    <property type="match status" value="1"/>
</dbReference>
<gene>
    <name evidence="4" type="primary">TIGD4_8</name>
    <name evidence="4" type="ORF">AVEN_162804_1</name>
</gene>
<keyword evidence="5" id="KW-1185">Reference proteome</keyword>
<proteinExistence type="predicted"/>
<dbReference type="Proteomes" id="UP000499080">
    <property type="component" value="Unassembled WGS sequence"/>
</dbReference>
<dbReference type="EMBL" id="BGPR01000151">
    <property type="protein sequence ID" value="GBL99789.1"/>
    <property type="molecule type" value="Genomic_DNA"/>
</dbReference>
<feature type="domain" description="HTH CENPB-type" evidence="3">
    <location>
        <begin position="45"/>
        <end position="112"/>
    </location>
</feature>
<dbReference type="SUPFAM" id="SSF46689">
    <property type="entry name" value="Homeodomain-like"/>
    <property type="match status" value="1"/>
</dbReference>
<name>A0A4Y2C6G9_ARAVE</name>
<comment type="caution">
    <text evidence="4">The sequence shown here is derived from an EMBL/GenBank/DDBJ whole genome shotgun (WGS) entry which is preliminary data.</text>
</comment>
<dbReference type="GO" id="GO:0003677">
    <property type="term" value="F:DNA binding"/>
    <property type="evidence" value="ECO:0007669"/>
    <property type="project" value="UniProtKB-KW"/>
</dbReference>
<organism evidence="4 5">
    <name type="scientific">Araneus ventricosus</name>
    <name type="common">Orbweaver spider</name>
    <name type="synonym">Epeira ventricosa</name>
    <dbReference type="NCBI Taxonomy" id="182803"/>
    <lineage>
        <taxon>Eukaryota</taxon>
        <taxon>Metazoa</taxon>
        <taxon>Ecdysozoa</taxon>
        <taxon>Arthropoda</taxon>
        <taxon>Chelicerata</taxon>
        <taxon>Arachnida</taxon>
        <taxon>Araneae</taxon>
        <taxon>Araneomorphae</taxon>
        <taxon>Entelegynae</taxon>
        <taxon>Araneoidea</taxon>
        <taxon>Araneidae</taxon>
        <taxon>Araneus</taxon>
    </lineage>
</organism>
<dbReference type="PANTHER" id="PTHR19303">
    <property type="entry name" value="TRANSPOSON"/>
    <property type="match status" value="1"/>
</dbReference>
<keyword evidence="2" id="KW-0238">DNA-binding</keyword>
<protein>
    <submittedName>
        <fullName evidence="4">Tigger transposable element-derived protein 4</fullName>
    </submittedName>
</protein>
<dbReference type="PROSITE" id="PS51253">
    <property type="entry name" value="HTH_CENPB"/>
    <property type="match status" value="1"/>
</dbReference>
<dbReference type="InterPro" id="IPR050863">
    <property type="entry name" value="CenT-Element_Derived"/>
</dbReference>
<sequence length="221" mass="25117">MPGKRKLTSLSFKEKSNVSKTAFPQEHHIPRAILNDILSSKQVIEKKRMRKSKFDEIERFLVQWLKHARSQNAPISALILKVIAEELNIEDFGGSNGWLECFTDRHCLSFRTICREAAAVEGEAIEDWKNSVLKDILSRFDASDVFNLDETGLFYRLLPDKTLSFMGEKCTSGKASKQRLTLLFGANMSGNEKLKPLVIGKSKRPGCFKNVKSLPVEYEAY</sequence>